<name>A0A8T0GR75_CERPU</name>
<protein>
    <submittedName>
        <fullName evidence="1">Uncharacterized protein</fullName>
    </submittedName>
</protein>
<reference evidence="1" key="1">
    <citation type="submission" date="2020-06" db="EMBL/GenBank/DDBJ databases">
        <title>WGS assembly of Ceratodon purpureus strain R40.</title>
        <authorList>
            <person name="Carey S.B."/>
            <person name="Jenkins J."/>
            <person name="Shu S."/>
            <person name="Lovell J.T."/>
            <person name="Sreedasyam A."/>
            <person name="Maumus F."/>
            <person name="Tiley G.P."/>
            <person name="Fernandez-Pozo N."/>
            <person name="Barry K."/>
            <person name="Chen C."/>
            <person name="Wang M."/>
            <person name="Lipzen A."/>
            <person name="Daum C."/>
            <person name="Saski C.A."/>
            <person name="Payton A.C."/>
            <person name="Mcbreen J.C."/>
            <person name="Conrad R.E."/>
            <person name="Kollar L.M."/>
            <person name="Olsson S."/>
            <person name="Huttunen S."/>
            <person name="Landis J.B."/>
            <person name="Wickett N.J."/>
            <person name="Johnson M.G."/>
            <person name="Rensing S.A."/>
            <person name="Grimwood J."/>
            <person name="Schmutz J."/>
            <person name="Mcdaniel S.F."/>
        </authorList>
    </citation>
    <scope>NUCLEOTIDE SEQUENCE</scope>
    <source>
        <strain evidence="1">R40</strain>
    </source>
</reference>
<dbReference type="EMBL" id="CM026430">
    <property type="protein sequence ID" value="KAG0561490.1"/>
    <property type="molecule type" value="Genomic_DNA"/>
</dbReference>
<keyword evidence="2" id="KW-1185">Reference proteome</keyword>
<sequence length="86" mass="9655">MRSSTHANTIVNFILPQRISVLSNRATYESFIQPPPLLPLRIQFLSTLNQPPGWYRAPLPGIAIPALFEDHPSFRIGSIARNCTVQ</sequence>
<evidence type="ECO:0000313" key="1">
    <source>
        <dbReference type="EMBL" id="KAG0561490.1"/>
    </source>
</evidence>
<proteinExistence type="predicted"/>
<accession>A0A8T0GR75</accession>
<organism evidence="1 2">
    <name type="scientific">Ceratodon purpureus</name>
    <name type="common">Fire moss</name>
    <name type="synonym">Dicranum purpureum</name>
    <dbReference type="NCBI Taxonomy" id="3225"/>
    <lineage>
        <taxon>Eukaryota</taxon>
        <taxon>Viridiplantae</taxon>
        <taxon>Streptophyta</taxon>
        <taxon>Embryophyta</taxon>
        <taxon>Bryophyta</taxon>
        <taxon>Bryophytina</taxon>
        <taxon>Bryopsida</taxon>
        <taxon>Dicranidae</taxon>
        <taxon>Pseudoditrichales</taxon>
        <taxon>Ditrichaceae</taxon>
        <taxon>Ceratodon</taxon>
    </lineage>
</organism>
<dbReference type="Proteomes" id="UP000822688">
    <property type="component" value="Chromosome 9"/>
</dbReference>
<comment type="caution">
    <text evidence="1">The sequence shown here is derived from an EMBL/GenBank/DDBJ whole genome shotgun (WGS) entry which is preliminary data.</text>
</comment>
<dbReference type="AlphaFoldDB" id="A0A8T0GR75"/>
<evidence type="ECO:0000313" key="2">
    <source>
        <dbReference type="Proteomes" id="UP000822688"/>
    </source>
</evidence>
<gene>
    <name evidence="1" type="ORF">KC19_9G068400</name>
</gene>